<evidence type="ECO:0000313" key="5">
    <source>
        <dbReference type="EMBL" id="EDV56637.1"/>
    </source>
</evidence>
<dbReference type="GO" id="GO:0005634">
    <property type="term" value="C:nucleus"/>
    <property type="evidence" value="ECO:0007669"/>
    <property type="project" value="InterPro"/>
</dbReference>
<dbReference type="GO" id="GO:0008270">
    <property type="term" value="F:zinc ion binding"/>
    <property type="evidence" value="ECO:0007669"/>
    <property type="project" value="UniProtKB-KW"/>
</dbReference>
<proteinExistence type="predicted"/>
<evidence type="ECO:0000256" key="1">
    <source>
        <dbReference type="ARBA" id="ARBA00022771"/>
    </source>
</evidence>
<evidence type="ECO:0000313" key="6">
    <source>
        <dbReference type="Proteomes" id="UP000008711"/>
    </source>
</evidence>
<dbReference type="InterPro" id="IPR037381">
    <property type="entry name" value="RFWD3"/>
</dbReference>
<keyword evidence="6" id="KW-1185">Reference proteome</keyword>
<organism evidence="5 6">
    <name type="scientific">Drosophila erecta</name>
    <name type="common">Fruit fly</name>
    <dbReference type="NCBI Taxonomy" id="7220"/>
    <lineage>
        <taxon>Eukaryota</taxon>
        <taxon>Metazoa</taxon>
        <taxon>Ecdysozoa</taxon>
        <taxon>Arthropoda</taxon>
        <taxon>Hexapoda</taxon>
        <taxon>Insecta</taxon>
        <taxon>Pterygota</taxon>
        <taxon>Neoptera</taxon>
        <taxon>Endopterygota</taxon>
        <taxon>Diptera</taxon>
        <taxon>Brachycera</taxon>
        <taxon>Muscomorpha</taxon>
        <taxon>Ephydroidea</taxon>
        <taxon>Drosophilidae</taxon>
        <taxon>Drosophila</taxon>
        <taxon>Sophophora</taxon>
    </lineage>
</organism>
<dbReference type="KEGG" id="der:6547504"/>
<dbReference type="OMA" id="IAGQNLC"/>
<evidence type="ECO:0000256" key="2">
    <source>
        <dbReference type="ARBA" id="ARBA00022833"/>
    </source>
</evidence>
<keyword evidence="2" id="KW-0862">Zinc</keyword>
<dbReference type="EMBL" id="CH954179">
    <property type="protein sequence ID" value="EDV56637.1"/>
    <property type="molecule type" value="Genomic_DNA"/>
</dbReference>
<name>B3NNI6_DROER</name>
<dbReference type="PROSITE" id="PS50089">
    <property type="entry name" value="ZF_RING_2"/>
    <property type="match status" value="1"/>
</dbReference>
<gene>
    <name evidence="5" type="primary">Dere\GG22760</name>
    <name evidence="5" type="synonym">dere_GLEANR_7460</name>
    <name evidence="5" type="synonym">GG22760</name>
    <name evidence="5" type="ORF">Dere_GG22760</name>
</gene>
<dbReference type="GO" id="GO:0016567">
    <property type="term" value="P:protein ubiquitination"/>
    <property type="evidence" value="ECO:0007669"/>
    <property type="project" value="InterPro"/>
</dbReference>
<feature type="domain" description="RING-type" evidence="4">
    <location>
        <begin position="91"/>
        <end position="134"/>
    </location>
</feature>
<dbReference type="GO" id="GO:0036297">
    <property type="term" value="P:interstrand cross-link repair"/>
    <property type="evidence" value="ECO:0007669"/>
    <property type="project" value="InterPro"/>
</dbReference>
<dbReference type="GO" id="GO:0004842">
    <property type="term" value="F:ubiquitin-protein transferase activity"/>
    <property type="evidence" value="ECO:0007669"/>
    <property type="project" value="InterPro"/>
</dbReference>
<reference evidence="5 6" key="2">
    <citation type="journal article" date="2008" name="Bioinformatics">
        <title>Assembly reconciliation.</title>
        <authorList>
            <person name="Zimin A.V."/>
            <person name="Smith D.R."/>
            <person name="Sutton G."/>
            <person name="Yorke J.A."/>
        </authorList>
    </citation>
    <scope>NUCLEOTIDE SEQUENCE [LARGE SCALE GENOMIC DNA]</scope>
    <source>
        <strain evidence="5 6">TSC#14021-0224.01</strain>
    </source>
</reference>
<dbReference type="AlphaFoldDB" id="B3NNI6"/>
<dbReference type="InterPro" id="IPR013083">
    <property type="entry name" value="Znf_RING/FYVE/PHD"/>
</dbReference>
<dbReference type="Gene3D" id="3.30.40.10">
    <property type="entry name" value="Zinc/RING finger domain, C3HC4 (zinc finger)"/>
    <property type="match status" value="1"/>
</dbReference>
<keyword evidence="1 3" id="KW-0479">Metal-binding</keyword>
<dbReference type="PANTHER" id="PTHR16047">
    <property type="entry name" value="RFWD3 PROTEIN"/>
    <property type="match status" value="1"/>
</dbReference>
<dbReference type="Pfam" id="PF13639">
    <property type="entry name" value="zf-RING_2"/>
    <property type="match status" value="1"/>
</dbReference>
<dbReference type="PANTHER" id="PTHR16047:SF7">
    <property type="entry name" value="E3 UBIQUITIN-PROTEIN LIGASE RFWD3"/>
    <property type="match status" value="1"/>
</dbReference>
<dbReference type="InterPro" id="IPR001841">
    <property type="entry name" value="Znf_RING"/>
</dbReference>
<dbReference type="HOGENOM" id="CLU_113857_0_0_1"/>
<sequence length="158" mass="18063">MGKKDIKKMLKKNLITEIIKERKQNDLKDETIHDKLEFKKLMPNLGRELEMKKAETKELRLMLSAQDTVANAEEKFKLSSKLRSIAKNNKCHICQLKYEVTGGHRAVSIKCGHLFGENCILAHLDCNNQCPICKSVTEIMDIRFIIAGQNLCTAESME</sequence>
<dbReference type="PhylomeDB" id="B3NNI6"/>
<protein>
    <recommendedName>
        <fullName evidence="4">RING-type domain-containing protein</fullName>
    </recommendedName>
</protein>
<dbReference type="SUPFAM" id="SSF57850">
    <property type="entry name" value="RING/U-box"/>
    <property type="match status" value="1"/>
</dbReference>
<dbReference type="Proteomes" id="UP000008711">
    <property type="component" value="Unassembled WGS sequence"/>
</dbReference>
<reference evidence="5 6" key="1">
    <citation type="journal article" date="2007" name="Nature">
        <title>Evolution of genes and genomes on the Drosophila phylogeny.</title>
        <authorList>
            <consortium name="Drosophila 12 Genomes Consortium"/>
            <person name="Clark A.G."/>
            <person name="Eisen M.B."/>
            <person name="Smith D.R."/>
            <person name="Bergman C.M."/>
            <person name="Oliver B."/>
            <person name="Markow T.A."/>
            <person name="Kaufman T.C."/>
            <person name="Kellis M."/>
            <person name="Gelbart W."/>
            <person name="Iyer V.N."/>
            <person name="Pollard D.A."/>
            <person name="Sackton T.B."/>
            <person name="Larracuente A.M."/>
            <person name="Singh N.D."/>
            <person name="Abad J.P."/>
            <person name="Abt D.N."/>
            <person name="Adryan B."/>
            <person name="Aguade M."/>
            <person name="Akashi H."/>
            <person name="Anderson W.W."/>
            <person name="Aquadro C.F."/>
            <person name="Ardell D.H."/>
            <person name="Arguello R."/>
            <person name="Artieri C.G."/>
            <person name="Barbash D.A."/>
            <person name="Barker D."/>
            <person name="Barsanti P."/>
            <person name="Batterham P."/>
            <person name="Batzoglou S."/>
            <person name="Begun D."/>
            <person name="Bhutkar A."/>
            <person name="Blanco E."/>
            <person name="Bosak S.A."/>
            <person name="Bradley R.K."/>
            <person name="Brand A.D."/>
            <person name="Brent M.R."/>
            <person name="Brooks A.N."/>
            <person name="Brown R.H."/>
            <person name="Butlin R.K."/>
            <person name="Caggese C."/>
            <person name="Calvi B.R."/>
            <person name="Bernardo de Carvalho A."/>
            <person name="Caspi A."/>
            <person name="Castrezana S."/>
            <person name="Celniker S.E."/>
            <person name="Chang J.L."/>
            <person name="Chapple C."/>
            <person name="Chatterji S."/>
            <person name="Chinwalla A."/>
            <person name="Civetta A."/>
            <person name="Clifton S.W."/>
            <person name="Comeron J.M."/>
            <person name="Costello J.C."/>
            <person name="Coyne J.A."/>
            <person name="Daub J."/>
            <person name="David R.G."/>
            <person name="Delcher A.L."/>
            <person name="Delehaunty K."/>
            <person name="Do C.B."/>
            <person name="Ebling H."/>
            <person name="Edwards K."/>
            <person name="Eickbush T."/>
            <person name="Evans J.D."/>
            <person name="Filipski A."/>
            <person name="Findeiss S."/>
            <person name="Freyhult E."/>
            <person name="Fulton L."/>
            <person name="Fulton R."/>
            <person name="Garcia A.C."/>
            <person name="Gardiner A."/>
            <person name="Garfield D.A."/>
            <person name="Garvin B.E."/>
            <person name="Gibson G."/>
            <person name="Gilbert D."/>
            <person name="Gnerre S."/>
            <person name="Godfrey J."/>
            <person name="Good R."/>
            <person name="Gotea V."/>
            <person name="Gravely B."/>
            <person name="Greenberg A.J."/>
            <person name="Griffiths-Jones S."/>
            <person name="Gross S."/>
            <person name="Guigo R."/>
            <person name="Gustafson E.A."/>
            <person name="Haerty W."/>
            <person name="Hahn M.W."/>
            <person name="Halligan D.L."/>
            <person name="Halpern A.L."/>
            <person name="Halter G.M."/>
            <person name="Han M.V."/>
            <person name="Heger A."/>
            <person name="Hillier L."/>
            <person name="Hinrichs A.S."/>
            <person name="Holmes I."/>
            <person name="Hoskins R.A."/>
            <person name="Hubisz M.J."/>
            <person name="Hultmark D."/>
            <person name="Huntley M.A."/>
            <person name="Jaffe D.B."/>
            <person name="Jagadeeshan S."/>
            <person name="Jeck W.R."/>
            <person name="Johnson J."/>
            <person name="Jones C.D."/>
            <person name="Jordan W.C."/>
            <person name="Karpen G.H."/>
            <person name="Kataoka E."/>
            <person name="Keightley P.D."/>
            <person name="Kheradpour P."/>
            <person name="Kirkness E.F."/>
            <person name="Koerich L.B."/>
            <person name="Kristiansen K."/>
            <person name="Kudrna D."/>
            <person name="Kulathinal R.J."/>
            <person name="Kumar S."/>
            <person name="Kwok R."/>
            <person name="Lander E."/>
            <person name="Langley C.H."/>
            <person name="Lapoint R."/>
            <person name="Lazzaro B.P."/>
            <person name="Lee S.J."/>
            <person name="Levesque L."/>
            <person name="Li R."/>
            <person name="Lin C.F."/>
            <person name="Lin M.F."/>
            <person name="Lindblad-Toh K."/>
            <person name="Llopart A."/>
            <person name="Long M."/>
            <person name="Low L."/>
            <person name="Lozovsky E."/>
            <person name="Lu J."/>
            <person name="Luo M."/>
            <person name="Machado C.A."/>
            <person name="Makalowski W."/>
            <person name="Marzo M."/>
            <person name="Matsuda M."/>
            <person name="Matzkin L."/>
            <person name="McAllister B."/>
            <person name="McBride C.S."/>
            <person name="McKernan B."/>
            <person name="McKernan K."/>
            <person name="Mendez-Lago M."/>
            <person name="Minx P."/>
            <person name="Mollenhauer M.U."/>
            <person name="Montooth K."/>
            <person name="Mount S.M."/>
            <person name="Mu X."/>
            <person name="Myers E."/>
            <person name="Negre B."/>
            <person name="Newfeld S."/>
            <person name="Nielsen R."/>
            <person name="Noor M.A."/>
            <person name="O'Grady P."/>
            <person name="Pachter L."/>
            <person name="Papaceit M."/>
            <person name="Parisi M.J."/>
            <person name="Parisi M."/>
            <person name="Parts L."/>
            <person name="Pedersen J.S."/>
            <person name="Pesole G."/>
            <person name="Phillippy A.M."/>
            <person name="Ponting C.P."/>
            <person name="Pop M."/>
            <person name="Porcelli D."/>
            <person name="Powell J.R."/>
            <person name="Prohaska S."/>
            <person name="Pruitt K."/>
            <person name="Puig M."/>
            <person name="Quesneville H."/>
            <person name="Ram K.R."/>
            <person name="Rand D."/>
            <person name="Rasmussen M.D."/>
            <person name="Reed L.K."/>
            <person name="Reenan R."/>
            <person name="Reily A."/>
            <person name="Remington K.A."/>
            <person name="Rieger T.T."/>
            <person name="Ritchie M.G."/>
            <person name="Robin C."/>
            <person name="Rogers Y.H."/>
            <person name="Rohde C."/>
            <person name="Rozas J."/>
            <person name="Rubenfield M.J."/>
            <person name="Ruiz A."/>
            <person name="Russo S."/>
            <person name="Salzberg S.L."/>
            <person name="Sanchez-Gracia A."/>
            <person name="Saranga D.J."/>
            <person name="Sato H."/>
            <person name="Schaeffer S.W."/>
            <person name="Schatz M.C."/>
            <person name="Schlenke T."/>
            <person name="Schwartz R."/>
            <person name="Segarra C."/>
            <person name="Singh R.S."/>
            <person name="Sirot L."/>
            <person name="Sirota M."/>
            <person name="Sisneros N.B."/>
            <person name="Smith C.D."/>
            <person name="Smith T.F."/>
            <person name="Spieth J."/>
            <person name="Stage D.E."/>
            <person name="Stark A."/>
            <person name="Stephan W."/>
            <person name="Strausberg R.L."/>
            <person name="Strempel S."/>
            <person name="Sturgill D."/>
            <person name="Sutton G."/>
            <person name="Sutton G.G."/>
            <person name="Tao W."/>
            <person name="Teichmann S."/>
            <person name="Tobari Y.N."/>
            <person name="Tomimura Y."/>
            <person name="Tsolas J.M."/>
            <person name="Valente V.L."/>
            <person name="Venter E."/>
            <person name="Venter J.C."/>
            <person name="Vicario S."/>
            <person name="Vieira F.G."/>
            <person name="Vilella A.J."/>
            <person name="Villasante A."/>
            <person name="Walenz B."/>
            <person name="Wang J."/>
            <person name="Wasserman M."/>
            <person name="Watts T."/>
            <person name="Wilson D."/>
            <person name="Wilson R.K."/>
            <person name="Wing R.A."/>
            <person name="Wolfner M.F."/>
            <person name="Wong A."/>
            <person name="Wong G.K."/>
            <person name="Wu C.I."/>
            <person name="Wu G."/>
            <person name="Yamamoto D."/>
            <person name="Yang H.P."/>
            <person name="Yang S.P."/>
            <person name="Yorke J.A."/>
            <person name="Yoshida K."/>
            <person name="Zdobnov E."/>
            <person name="Zhang P."/>
            <person name="Zhang Y."/>
            <person name="Zimin A.V."/>
            <person name="Baldwin J."/>
            <person name="Abdouelleil A."/>
            <person name="Abdulkadir J."/>
            <person name="Abebe A."/>
            <person name="Abera B."/>
            <person name="Abreu J."/>
            <person name="Acer S.C."/>
            <person name="Aftuck L."/>
            <person name="Alexander A."/>
            <person name="An P."/>
            <person name="Anderson E."/>
            <person name="Anderson S."/>
            <person name="Arachi H."/>
            <person name="Azer M."/>
            <person name="Bachantsang P."/>
            <person name="Barry A."/>
            <person name="Bayul T."/>
            <person name="Berlin A."/>
            <person name="Bessette D."/>
            <person name="Bloom T."/>
            <person name="Blye J."/>
            <person name="Boguslavskiy L."/>
            <person name="Bonnet C."/>
            <person name="Boukhgalter B."/>
            <person name="Bourzgui I."/>
            <person name="Brown A."/>
            <person name="Cahill P."/>
            <person name="Channer S."/>
            <person name="Cheshatsang Y."/>
            <person name="Chuda L."/>
            <person name="Citroen M."/>
            <person name="Collymore A."/>
            <person name="Cooke P."/>
            <person name="Costello M."/>
            <person name="D'Aco K."/>
            <person name="Daza R."/>
            <person name="De Haan G."/>
            <person name="DeGray S."/>
            <person name="DeMaso C."/>
            <person name="Dhargay N."/>
            <person name="Dooley K."/>
            <person name="Dooley E."/>
            <person name="Doricent M."/>
            <person name="Dorje P."/>
            <person name="Dorjee K."/>
            <person name="Dupes A."/>
            <person name="Elong R."/>
            <person name="Falk J."/>
            <person name="Farina A."/>
            <person name="Faro S."/>
            <person name="Ferguson D."/>
            <person name="Fisher S."/>
            <person name="Foley C.D."/>
            <person name="Franke A."/>
            <person name="Friedrich D."/>
            <person name="Gadbois L."/>
            <person name="Gearin G."/>
            <person name="Gearin C.R."/>
            <person name="Giannoukos G."/>
            <person name="Goode T."/>
            <person name="Graham J."/>
            <person name="Grandbois E."/>
            <person name="Grewal S."/>
            <person name="Gyaltsen K."/>
            <person name="Hafez N."/>
            <person name="Hagos B."/>
            <person name="Hall J."/>
            <person name="Henson C."/>
            <person name="Hollinger A."/>
            <person name="Honan T."/>
            <person name="Huard M.D."/>
            <person name="Hughes L."/>
            <person name="Hurhula B."/>
            <person name="Husby M.E."/>
            <person name="Kamat A."/>
            <person name="Kanga B."/>
            <person name="Kashin S."/>
            <person name="Khazanovich D."/>
            <person name="Kisner P."/>
            <person name="Lance K."/>
            <person name="Lara M."/>
            <person name="Lee W."/>
            <person name="Lennon N."/>
            <person name="Letendre F."/>
            <person name="LeVine R."/>
            <person name="Lipovsky A."/>
            <person name="Liu X."/>
            <person name="Liu J."/>
            <person name="Liu S."/>
            <person name="Lokyitsang T."/>
            <person name="Lokyitsang Y."/>
            <person name="Lubonja R."/>
            <person name="Lui A."/>
            <person name="MacDonald P."/>
            <person name="Magnisalis V."/>
            <person name="Maru K."/>
            <person name="Matthews C."/>
            <person name="McCusker W."/>
            <person name="McDonough S."/>
            <person name="Mehta T."/>
            <person name="Meldrim J."/>
            <person name="Meneus L."/>
            <person name="Mihai O."/>
            <person name="Mihalev A."/>
            <person name="Mihova T."/>
            <person name="Mittelman R."/>
            <person name="Mlenga V."/>
            <person name="Montmayeur A."/>
            <person name="Mulrain L."/>
            <person name="Navidi A."/>
            <person name="Naylor J."/>
            <person name="Negash T."/>
            <person name="Nguyen T."/>
            <person name="Nguyen N."/>
            <person name="Nicol R."/>
            <person name="Norbu C."/>
            <person name="Norbu N."/>
            <person name="Novod N."/>
            <person name="O'Neill B."/>
            <person name="Osman S."/>
            <person name="Markiewicz E."/>
            <person name="Oyono O.L."/>
            <person name="Patti C."/>
            <person name="Phunkhang P."/>
            <person name="Pierre F."/>
            <person name="Priest M."/>
            <person name="Raghuraman S."/>
            <person name="Rege F."/>
            <person name="Reyes R."/>
            <person name="Rise C."/>
            <person name="Rogov P."/>
            <person name="Ross K."/>
            <person name="Ryan E."/>
            <person name="Settipalli S."/>
            <person name="Shea T."/>
            <person name="Sherpa N."/>
            <person name="Shi L."/>
            <person name="Shih D."/>
            <person name="Sparrow T."/>
            <person name="Spaulding J."/>
            <person name="Stalker J."/>
            <person name="Stange-Thomann N."/>
            <person name="Stavropoulos S."/>
            <person name="Stone C."/>
            <person name="Strader C."/>
            <person name="Tesfaye S."/>
            <person name="Thomson T."/>
            <person name="Thoulutsang Y."/>
            <person name="Thoulutsang D."/>
            <person name="Topham K."/>
            <person name="Topping I."/>
            <person name="Tsamla T."/>
            <person name="Vassiliev H."/>
            <person name="Vo A."/>
            <person name="Wangchuk T."/>
            <person name="Wangdi T."/>
            <person name="Weiand M."/>
            <person name="Wilkinson J."/>
            <person name="Wilson A."/>
            <person name="Yadav S."/>
            <person name="Young G."/>
            <person name="Yu Q."/>
            <person name="Zembek L."/>
            <person name="Zhong D."/>
            <person name="Zimmer A."/>
            <person name="Zwirko Z."/>
            <person name="Jaffe D.B."/>
            <person name="Alvarez P."/>
            <person name="Brockman W."/>
            <person name="Butler J."/>
            <person name="Chin C."/>
            <person name="Gnerre S."/>
            <person name="Grabherr M."/>
            <person name="Kleber M."/>
            <person name="Mauceli E."/>
            <person name="MacCallum I."/>
        </authorList>
    </citation>
    <scope>NUCLEOTIDE SEQUENCE [LARGE SCALE GENOMIC DNA]</scope>
    <source>
        <strain evidence="5 6">TSC#14021-0224.01</strain>
    </source>
</reference>
<evidence type="ECO:0000259" key="4">
    <source>
        <dbReference type="PROSITE" id="PS50089"/>
    </source>
</evidence>
<dbReference type="OrthoDB" id="5600418at2759"/>
<keyword evidence="1 3" id="KW-0863">Zinc-finger</keyword>
<accession>B3NNI6</accession>
<evidence type="ECO:0000256" key="3">
    <source>
        <dbReference type="PROSITE-ProRule" id="PRU00175"/>
    </source>
</evidence>